<evidence type="ECO:0000313" key="2">
    <source>
        <dbReference type="EMBL" id="GMH27993.1"/>
    </source>
</evidence>
<evidence type="ECO:0000256" key="1">
    <source>
        <dbReference type="SAM" id="MobiDB-lite"/>
    </source>
</evidence>
<keyword evidence="3" id="KW-1185">Reference proteome</keyword>
<accession>A0AAD3TD95</accession>
<protein>
    <submittedName>
        <fullName evidence="2">Uncharacterized protein</fullName>
    </submittedName>
</protein>
<dbReference type="Proteomes" id="UP001279734">
    <property type="component" value="Unassembled WGS sequence"/>
</dbReference>
<feature type="compositionally biased region" description="Polar residues" evidence="1">
    <location>
        <begin position="109"/>
        <end position="118"/>
    </location>
</feature>
<dbReference type="AlphaFoldDB" id="A0AAD3TD95"/>
<feature type="compositionally biased region" description="Polar residues" evidence="1">
    <location>
        <begin position="50"/>
        <end position="61"/>
    </location>
</feature>
<dbReference type="EMBL" id="BSYO01000033">
    <property type="protein sequence ID" value="GMH27993.1"/>
    <property type="molecule type" value="Genomic_DNA"/>
</dbReference>
<sequence length="118" mass="12972">MDFATTLPQVSRAIAQEEMHNDGRMAKPLSLAQKASCRLRVKTVFAKSFENSADPSNSFSDAHQGRGKPGSSHRHPNSACLRAPPIYGQSADHPLTQRDTATPGRLSWNRKNPWTSTT</sequence>
<proteinExistence type="predicted"/>
<gene>
    <name evidence="2" type="ORF">Nepgr_029836</name>
</gene>
<evidence type="ECO:0000313" key="3">
    <source>
        <dbReference type="Proteomes" id="UP001279734"/>
    </source>
</evidence>
<name>A0AAD3TD95_NEPGR</name>
<feature type="region of interest" description="Disordered" evidence="1">
    <location>
        <begin position="50"/>
        <end position="118"/>
    </location>
</feature>
<comment type="caution">
    <text evidence="2">The sequence shown here is derived from an EMBL/GenBank/DDBJ whole genome shotgun (WGS) entry which is preliminary data.</text>
</comment>
<reference evidence="2" key="1">
    <citation type="submission" date="2023-05" db="EMBL/GenBank/DDBJ databases">
        <title>Nepenthes gracilis genome sequencing.</title>
        <authorList>
            <person name="Fukushima K."/>
        </authorList>
    </citation>
    <scope>NUCLEOTIDE SEQUENCE</scope>
    <source>
        <strain evidence="2">SING2019-196</strain>
    </source>
</reference>
<organism evidence="2 3">
    <name type="scientific">Nepenthes gracilis</name>
    <name type="common">Slender pitcher plant</name>
    <dbReference type="NCBI Taxonomy" id="150966"/>
    <lineage>
        <taxon>Eukaryota</taxon>
        <taxon>Viridiplantae</taxon>
        <taxon>Streptophyta</taxon>
        <taxon>Embryophyta</taxon>
        <taxon>Tracheophyta</taxon>
        <taxon>Spermatophyta</taxon>
        <taxon>Magnoliopsida</taxon>
        <taxon>eudicotyledons</taxon>
        <taxon>Gunneridae</taxon>
        <taxon>Pentapetalae</taxon>
        <taxon>Caryophyllales</taxon>
        <taxon>Nepenthaceae</taxon>
        <taxon>Nepenthes</taxon>
    </lineage>
</organism>